<dbReference type="WBParaSite" id="GPUH_0002280701-mRNA-1">
    <property type="protein sequence ID" value="GPUH_0002280701-mRNA-1"/>
    <property type="gene ID" value="GPUH_0002280701"/>
</dbReference>
<accession>A0A183EP89</accession>
<protein>
    <submittedName>
        <fullName evidence="3">Protein kinase domain-containing protein</fullName>
    </submittedName>
</protein>
<gene>
    <name evidence="1" type="ORF">GPUH_LOCUS22780</name>
</gene>
<reference evidence="3" key="1">
    <citation type="submission" date="2016-06" db="UniProtKB">
        <authorList>
            <consortium name="WormBaseParasite"/>
        </authorList>
    </citation>
    <scope>IDENTIFICATION</scope>
</reference>
<evidence type="ECO:0000313" key="3">
    <source>
        <dbReference type="WBParaSite" id="GPUH_0002280701-mRNA-1"/>
    </source>
</evidence>
<proteinExistence type="predicted"/>
<name>A0A183EP89_9BILA</name>
<dbReference type="AlphaFoldDB" id="A0A183EP89"/>
<organism evidence="3">
    <name type="scientific">Gongylonema pulchrum</name>
    <dbReference type="NCBI Taxonomy" id="637853"/>
    <lineage>
        <taxon>Eukaryota</taxon>
        <taxon>Metazoa</taxon>
        <taxon>Ecdysozoa</taxon>
        <taxon>Nematoda</taxon>
        <taxon>Chromadorea</taxon>
        <taxon>Rhabditida</taxon>
        <taxon>Spirurina</taxon>
        <taxon>Spiruromorpha</taxon>
        <taxon>Spiruroidea</taxon>
        <taxon>Gongylonematidae</taxon>
        <taxon>Gongylonema</taxon>
    </lineage>
</organism>
<dbReference type="EMBL" id="UYRT01095949">
    <property type="protein sequence ID" value="VDN40533.1"/>
    <property type="molecule type" value="Genomic_DNA"/>
</dbReference>
<evidence type="ECO:0000313" key="1">
    <source>
        <dbReference type="EMBL" id="VDN40533.1"/>
    </source>
</evidence>
<keyword evidence="2" id="KW-1185">Reference proteome</keyword>
<evidence type="ECO:0000313" key="2">
    <source>
        <dbReference type="Proteomes" id="UP000271098"/>
    </source>
</evidence>
<reference evidence="1 2" key="2">
    <citation type="submission" date="2018-11" db="EMBL/GenBank/DDBJ databases">
        <authorList>
            <consortium name="Pathogen Informatics"/>
        </authorList>
    </citation>
    <scope>NUCLEOTIDE SEQUENCE [LARGE SCALE GENOMIC DNA]</scope>
</reference>
<sequence>MCVKILHPELIHWAIIRRFDNDQHDKIQVSLRLRILDVQLADELDEYTEMSTGPDKSYTDYEYRIKQFKSHSIQSALRFSEGNGPVVEALLDTGSA</sequence>
<dbReference type="Proteomes" id="UP000271098">
    <property type="component" value="Unassembled WGS sequence"/>
</dbReference>